<dbReference type="SUPFAM" id="SSF55464">
    <property type="entry name" value="Origin of replication-binding domain, RBD-like"/>
    <property type="match status" value="1"/>
</dbReference>
<dbReference type="Pfam" id="PF00519">
    <property type="entry name" value="PPV_E1_C"/>
    <property type="match status" value="1"/>
</dbReference>
<evidence type="ECO:0000256" key="12">
    <source>
        <dbReference type="ARBA" id="ARBA00034617"/>
    </source>
</evidence>
<dbReference type="InterPro" id="IPR046832">
    <property type="entry name" value="PPV_E1_DBD"/>
</dbReference>
<dbReference type="GO" id="GO:0003677">
    <property type="term" value="F:DNA binding"/>
    <property type="evidence" value="ECO:0007669"/>
    <property type="project" value="UniProtKB-UniRule"/>
</dbReference>
<evidence type="ECO:0000256" key="9">
    <source>
        <dbReference type="ARBA" id="ARBA00022840"/>
    </source>
</evidence>
<dbReference type="GO" id="GO:0016887">
    <property type="term" value="F:ATP hydrolysis activity"/>
    <property type="evidence" value="ECO:0007669"/>
    <property type="project" value="RHEA"/>
</dbReference>
<dbReference type="Proteomes" id="UP000290262">
    <property type="component" value="Segment"/>
</dbReference>
<dbReference type="Gene3D" id="3.40.1310.10">
    <property type="match status" value="1"/>
</dbReference>
<keyword evidence="2 15" id="KW-0244">Early protein</keyword>
<dbReference type="Gene3D" id="1.10.10.510">
    <property type="entry name" value="Zinc finger, large T-antigen D1 domain"/>
    <property type="match status" value="1"/>
</dbReference>
<dbReference type="GO" id="GO:0005524">
    <property type="term" value="F:ATP binding"/>
    <property type="evidence" value="ECO:0007669"/>
    <property type="project" value="UniProtKB-UniRule"/>
</dbReference>
<feature type="binding site" evidence="15">
    <location>
        <begin position="429"/>
        <end position="436"/>
    </location>
    <ligand>
        <name>ATP</name>
        <dbReference type="ChEBI" id="CHEBI:30616"/>
    </ligand>
</feature>
<evidence type="ECO:0000256" key="10">
    <source>
        <dbReference type="ARBA" id="ARBA00023125"/>
    </source>
</evidence>
<comment type="subcellular location">
    <subcellularLocation>
        <location evidence="1 15">Host nucleus</location>
    </subcellularLocation>
</comment>
<dbReference type="InterPro" id="IPR046935">
    <property type="entry name" value="PPV_E1_DBD_sf"/>
</dbReference>
<evidence type="ECO:0000256" key="7">
    <source>
        <dbReference type="ARBA" id="ARBA00022801"/>
    </source>
</evidence>
<dbReference type="InterPro" id="IPR014015">
    <property type="entry name" value="Helicase_SF3_DNA-vir"/>
</dbReference>
<dbReference type="InterPro" id="IPR016393">
    <property type="entry name" value="Rep_E1_papillomaV"/>
</dbReference>
<name>A0A2D2ALR1_9PAPI</name>
<dbReference type="PROSITE" id="PS51206">
    <property type="entry name" value="SF3_HELICASE_1"/>
    <property type="match status" value="1"/>
</dbReference>
<evidence type="ECO:0000256" key="16">
    <source>
        <dbReference type="PIRNR" id="PIRNR003383"/>
    </source>
</evidence>
<dbReference type="Pfam" id="PF20450">
    <property type="entry name" value="PPV_E1_DBD"/>
    <property type="match status" value="1"/>
</dbReference>
<evidence type="ECO:0000256" key="17">
    <source>
        <dbReference type="SAM" id="MobiDB-lite"/>
    </source>
</evidence>
<evidence type="ECO:0000256" key="5">
    <source>
        <dbReference type="ARBA" id="ARBA00022705"/>
    </source>
</evidence>
<feature type="domain" description="SF3 helicase" evidence="18">
    <location>
        <begin position="389"/>
        <end position="553"/>
    </location>
</feature>
<feature type="cross-link" description="Glycyl lysine isopeptide (Lys-Gly) (interchain with G-Cter in SUMO)" evidence="15">
    <location>
        <position position="510"/>
    </location>
</feature>
<evidence type="ECO:0000256" key="1">
    <source>
        <dbReference type="ARBA" id="ARBA00004147"/>
    </source>
</evidence>
<evidence type="ECO:0000256" key="15">
    <source>
        <dbReference type="HAMAP-Rule" id="MF_04000"/>
    </source>
</evidence>
<evidence type="ECO:0000256" key="8">
    <source>
        <dbReference type="ARBA" id="ARBA00022806"/>
    </source>
</evidence>
<keyword evidence="15" id="KW-1017">Isopeptide bond</keyword>
<comment type="catalytic activity">
    <reaction evidence="13 15 16">
        <text>ATP + H2O = ADP + phosphate + H(+)</text>
        <dbReference type="Rhea" id="RHEA:13065"/>
        <dbReference type="ChEBI" id="CHEBI:15377"/>
        <dbReference type="ChEBI" id="CHEBI:15378"/>
        <dbReference type="ChEBI" id="CHEBI:30616"/>
        <dbReference type="ChEBI" id="CHEBI:43474"/>
        <dbReference type="ChEBI" id="CHEBI:456216"/>
        <dbReference type="EC" id="5.6.2.4"/>
    </reaction>
</comment>
<dbReference type="Pfam" id="PF00524">
    <property type="entry name" value="PPV_E1_N"/>
    <property type="match status" value="1"/>
</dbReference>
<dbReference type="Gene3D" id="3.40.50.300">
    <property type="entry name" value="P-loop containing nucleotide triphosphate hydrolases"/>
    <property type="match status" value="1"/>
</dbReference>
<dbReference type="PIRSF" id="PIRSF003383">
    <property type="entry name" value="Rep_E1_papillomaV"/>
    <property type="match status" value="1"/>
</dbReference>
<keyword evidence="9 15" id="KW-0067">ATP-binding</keyword>
<evidence type="ECO:0000256" key="4">
    <source>
        <dbReference type="ARBA" id="ARBA00022562"/>
    </source>
</evidence>
<comment type="caution">
    <text evidence="15">Lacks conserved residue(s) required for the propagation of feature annotation.</text>
</comment>
<keyword evidence="6 15" id="KW-0547">Nucleotide-binding</keyword>
<evidence type="ECO:0000313" key="19">
    <source>
        <dbReference type="EMBL" id="ATQ38402.1"/>
    </source>
</evidence>
<protein>
    <recommendedName>
        <fullName evidence="15 16">Replication protein E1</fullName>
        <ecNumber evidence="15 16">5.6.2.4</ecNumber>
    </recommendedName>
    <alternativeName>
        <fullName evidence="15">ATP-dependent helicase E1</fullName>
    </alternativeName>
    <alternativeName>
        <fullName evidence="15">DNA 3'-5' helicase E1</fullName>
    </alternativeName>
</protein>
<dbReference type="InterPro" id="IPR037102">
    <property type="entry name" value="Znf_lg_T-Ag_D1_dom_sf"/>
</dbReference>
<keyword evidence="15" id="KW-0832">Ubl conjugation</keyword>
<evidence type="ECO:0000256" key="2">
    <source>
        <dbReference type="ARBA" id="ARBA00022518"/>
    </source>
</evidence>
<keyword evidence="3 15" id="KW-0597">Phosphoprotein</keyword>
<dbReference type="HAMAP" id="MF_04000">
    <property type="entry name" value="PPV_E1"/>
    <property type="match status" value="1"/>
</dbReference>
<feature type="short sequence motif" description="Nuclear export signal" evidence="15">
    <location>
        <begin position="94"/>
        <end position="103"/>
    </location>
</feature>
<dbReference type="GO" id="GO:0042025">
    <property type="term" value="C:host cell nucleus"/>
    <property type="evidence" value="ECO:0007669"/>
    <property type="project" value="UniProtKB-SubCell"/>
</dbReference>
<keyword evidence="11 15" id="KW-0413">Isomerase</keyword>
<dbReference type="GO" id="GO:0006260">
    <property type="term" value="P:DNA replication"/>
    <property type="evidence" value="ECO:0007669"/>
    <property type="project" value="UniProtKB-UniRule"/>
</dbReference>
<keyword evidence="10 15" id="KW-0238">DNA-binding</keyword>
<evidence type="ECO:0000256" key="13">
    <source>
        <dbReference type="ARBA" id="ARBA00048988"/>
    </source>
</evidence>
<evidence type="ECO:0000256" key="14">
    <source>
        <dbReference type="ARBA" id="ARBA00093297"/>
    </source>
</evidence>
<keyword evidence="7 15" id="KW-0378">Hydrolase</keyword>
<gene>
    <name evidence="15 19" type="primary">E1</name>
</gene>
<keyword evidence="5 15" id="KW-0235">DNA replication</keyword>
<accession>A0A2D2ALR1</accession>
<dbReference type="EC" id="5.6.2.4" evidence="15 16"/>
<feature type="short sequence motif" description="Nuclear localization signal" evidence="15">
    <location>
        <begin position="80"/>
        <end position="82"/>
    </location>
</feature>
<sequence>MGDSNKGTDNFSSNDIEADWFIIREAECVNESLDELFENSTTSTISNLIDDTDNVDQGNSLALFQEQYSTEYDKDIADLKRKYTATPEKPDADISPRLSAVHISPEKGINSKRRLLYDSGIADDEAENSIIQVSTETEAGEENGGQSELMHILKSSNVKATLLSKFKEKFGVPFNELTRAFKSNKTCTKNWVVSVMVVSEELIEASKTLLQQHAVFFQVIECDFNALYVIEFVASKNRDTILHLFKSMLNVKEEQLLCEPPRLKSVPAALFFYKKSIANCCYKFGNFPEWISALTIVNHQLATAETFKLSEMVQWAYDNDWDDEPSIAYHYALYANENANAAAFLNCNSQVKYVKDCYQMVKLYKKQEMRNMSMTEWIDKCCKDITPNDDWKEIVQFLKYQHINFLEFLIAFKLFLKGIPKKTCIVIYGPPDTGKSFFCFKLVSFLRGKIVSYMNKNSHFWLSPLAEAKIGFLDDATMSCWIFMDTNMRNAFDGNKVSIDVKHKNLQEIKLPPMFITTNINVTTEPTLMYLKSRLKCFSFPNPLPIDDKGNPLYTFSDSCWASFFSKFRRQLELSEEDASGDEREPERPFCCTAGHSVEPD</sequence>
<evidence type="ECO:0000259" key="18">
    <source>
        <dbReference type="PROSITE" id="PS51206"/>
    </source>
</evidence>
<evidence type="ECO:0000256" key="6">
    <source>
        <dbReference type="ARBA" id="ARBA00022741"/>
    </source>
</evidence>
<feature type="modified residue" description="Phosphoserine; by host" evidence="15">
    <location>
        <position position="95"/>
    </location>
</feature>
<comment type="function">
    <text evidence="14 15">ATP-dependent DNA 3'-5' helicase required for initiation of viral DNA replication. It forms a complex with the viral E2 protein. The E1-E2 complex binds to the replication origin which contains binding sites for both proteins. During the initial step, a dimer of E1 interacts with a dimer of protein E2 leading to a complex that binds the viral origin of replication with high specificity. Then, a second dimer of E1 displaces the E2 dimer in an ATP-dependent manner to form the E1 tetramer. Following this, two E1 monomers are added to each half of the site, which results in the formation of two E1 trimers on the viral ori. Subsequently, two hexamers will be created. The double hexamer acts as a bi-directional helicase machinery and unwinds the viral DNA and then recruits the host DNA polymerase to start replication.</text>
</comment>
<comment type="subunit">
    <text evidence="15">Can form hexamers. Interacts with E2 protein; this interaction increases E1 DNA binding specificity. Interacts with host DNA polymerase subunit POLA2. Interacts with host single stranded DNA-binding protein RPA1. Interacts with host TOP1; this interaction stimulates the enzymatic activity of TOP1.</text>
</comment>
<feature type="region of interest" description="Disordered" evidence="17">
    <location>
        <begin position="575"/>
        <end position="601"/>
    </location>
</feature>
<dbReference type="GO" id="GO:0043138">
    <property type="term" value="F:3'-5' DNA helicase activity"/>
    <property type="evidence" value="ECO:0007669"/>
    <property type="project" value="UniProtKB-UniRule"/>
</dbReference>
<dbReference type="InterPro" id="IPR027417">
    <property type="entry name" value="P-loop_NTPase"/>
</dbReference>
<dbReference type="SUPFAM" id="SSF52540">
    <property type="entry name" value="P-loop containing nucleoside triphosphate hydrolases"/>
    <property type="match status" value="1"/>
</dbReference>
<organism evidence="19 20">
    <name type="scientific">Gammapapillomavirus 14</name>
    <dbReference type="NCBI Taxonomy" id="1513259"/>
    <lineage>
        <taxon>Viruses</taxon>
        <taxon>Monodnaviria</taxon>
        <taxon>Shotokuvirae</taxon>
        <taxon>Cossaviricota</taxon>
        <taxon>Papovaviricetes</taxon>
        <taxon>Zurhausenvirales</taxon>
        <taxon>Papillomaviridae</taxon>
        <taxon>Firstpapillomavirinae</taxon>
        <taxon>Gammapapillomavirus</taxon>
    </lineage>
</organism>
<evidence type="ECO:0000256" key="3">
    <source>
        <dbReference type="ARBA" id="ARBA00022553"/>
    </source>
</evidence>
<comment type="PTM">
    <text evidence="15">Phosphorylated.</text>
</comment>
<evidence type="ECO:0000313" key="20">
    <source>
        <dbReference type="Proteomes" id="UP000290262"/>
    </source>
</evidence>
<comment type="PTM">
    <text evidence="15">Sumoylated.</text>
</comment>
<comment type="similarity">
    <text evidence="15 16">Belongs to the papillomaviridae E1 protein family.</text>
</comment>
<dbReference type="EMBL" id="MF588723">
    <property type="protein sequence ID" value="ATQ38402.1"/>
    <property type="molecule type" value="Genomic_DNA"/>
</dbReference>
<dbReference type="InterPro" id="IPR014000">
    <property type="entry name" value="PPV_DNA_helicase_E1_N"/>
</dbReference>
<proteinExistence type="inferred from homology"/>
<dbReference type="InterPro" id="IPR001177">
    <property type="entry name" value="PPV_DNA_helicase_E1_C"/>
</dbReference>
<comment type="catalytic activity">
    <reaction evidence="12 15">
        <text>Couples ATP hydrolysis with the unwinding of duplex DNA by translocating in the 3'-5' direction.</text>
        <dbReference type="EC" id="5.6.2.4"/>
    </reaction>
</comment>
<keyword evidence="4 15" id="KW-1048">Host nucleus</keyword>
<comment type="function">
    <text evidence="16">ATP-dependent DNA helicase required for initiation of viral DNA replication. It forms a complex with the viral E2 protein. The E1-E2 complex binds to the replication origin which contains binding sites for both proteins.</text>
</comment>
<evidence type="ECO:0000256" key="11">
    <source>
        <dbReference type="ARBA" id="ARBA00023235"/>
    </source>
</evidence>
<reference evidence="20" key="1">
    <citation type="submission" date="2017-07" db="EMBL/GenBank/DDBJ databases">
        <title>HPV diversity in WHIM patients.</title>
        <authorList>
            <person name="Pastrana D.V."/>
            <person name="Peretti A."/>
            <person name="Welch N.L."/>
            <person name="Borgogna C."/>
            <person name="Badolato R."/>
            <person name="Gariglio M."/>
            <person name="FitzGerald P.C."/>
            <person name="McIntosh C.E."/>
            <person name="Van Doorslaer K."/>
            <person name="McBride A."/>
            <person name="Bliskovsky V."/>
            <person name="Velez D."/>
            <person name="Cho E."/>
            <person name="Brownell I."/>
            <person name="Liu J.S."/>
            <person name="Gonzalez C.M."/>
            <person name="Maldarelli F."/>
            <person name="Lisco A."/>
            <person name="Androphy E.J."/>
            <person name="Uldrick T.S."/>
            <person name="Yarchoan R."/>
            <person name="Dvoretzky I."/>
            <person name="Holland S.M."/>
            <person name="Freeman A.F."/>
            <person name="Murphy P.M."/>
            <person name="McDermott D.H."/>
            <person name="Buck C.B."/>
        </authorList>
    </citation>
    <scope>NUCLEOTIDE SEQUENCE [LARGE SCALE GENOMIC DNA]</scope>
</reference>
<keyword evidence="8 15" id="KW-0347">Helicase</keyword>